<dbReference type="Proteomes" id="UP001281447">
    <property type="component" value="Unassembled WGS sequence"/>
</dbReference>
<evidence type="ECO:0000313" key="1">
    <source>
        <dbReference type="EMBL" id="MDY0393996.1"/>
    </source>
</evidence>
<comment type="caution">
    <text evidence="1">The sequence shown here is derived from an EMBL/GenBank/DDBJ whole genome shotgun (WGS) entry which is preliminary data.</text>
</comment>
<evidence type="ECO:0000313" key="2">
    <source>
        <dbReference type="Proteomes" id="UP001281447"/>
    </source>
</evidence>
<evidence type="ECO:0008006" key="3">
    <source>
        <dbReference type="Google" id="ProtNLM"/>
    </source>
</evidence>
<accession>A0ABU5C3T9</accession>
<organism evidence="1 2">
    <name type="scientific">Tigheibacillus halophilus</name>
    <dbReference type="NCBI Taxonomy" id="361280"/>
    <lineage>
        <taxon>Bacteria</taxon>
        <taxon>Bacillati</taxon>
        <taxon>Bacillota</taxon>
        <taxon>Bacilli</taxon>
        <taxon>Bacillales</taxon>
        <taxon>Bacillaceae</taxon>
        <taxon>Tigheibacillus</taxon>
    </lineage>
</organism>
<keyword evidence="2" id="KW-1185">Reference proteome</keyword>
<proteinExistence type="predicted"/>
<protein>
    <recommendedName>
        <fullName evidence="3">ATP-grasp domain-containing protein</fullName>
    </recommendedName>
</protein>
<dbReference type="EMBL" id="JAWDIP010000003">
    <property type="protein sequence ID" value="MDY0393996.1"/>
    <property type="molecule type" value="Genomic_DNA"/>
</dbReference>
<name>A0ABU5C3T9_9BACI</name>
<dbReference type="InterPro" id="IPR026838">
    <property type="entry name" value="YheC/D"/>
</dbReference>
<reference evidence="1 2" key="1">
    <citation type="submission" date="2023-10" db="EMBL/GenBank/DDBJ databases">
        <title>Virgibacillus halophilus 5B73C genome.</title>
        <authorList>
            <person name="Miliotis G."/>
            <person name="Sengupta P."/>
            <person name="Hameed A."/>
            <person name="Chuvochina M."/>
            <person name="Mcdonagh F."/>
            <person name="Simpson A.C."/>
            <person name="Singh N.K."/>
            <person name="Rekha P.D."/>
            <person name="Raman K."/>
            <person name="Hugenholtz P."/>
            <person name="Venkateswaran K."/>
        </authorList>
    </citation>
    <scope>NUCLEOTIDE SEQUENCE [LARGE SCALE GENOMIC DNA]</scope>
    <source>
        <strain evidence="1 2">5B73C</strain>
    </source>
</reference>
<gene>
    <name evidence="1" type="ORF">RWE15_05315</name>
</gene>
<sequence length="322" mass="37442">MLVGKNTFDSLAIASTQAAEKANMHLFSFSPTDIDFDEMLIRGYFFQNGEWIPHITAYPDVIFDRLKQRGNANMELIYDEFADIPFTNEWPAHTYTRVELFNKWGENKRLKSLLVPYMQVTKPRDVTKFIENHGTSLLNQNKASYPCNGYKFIPNSSGEFIVATEQKEKKYNRIAFQHFLKQLLKDDSFIIQQYPITDLGVEIHTHMMKNSLGQWIVVSEYVNSTNQDNKNVNQNPSDVLKHKFSTDKVNEFEARREELYQYVPGMVEKNTTEFINELTIIFLLDCNSQISIIEINPDSPSNFHEEEVMAEAVLDYCRTLVN</sequence>
<dbReference type="Pfam" id="PF14398">
    <property type="entry name" value="ATPgrasp_YheCD"/>
    <property type="match status" value="1"/>
</dbReference>